<reference evidence="1 3" key="2">
    <citation type="submission" date="2018-07" db="EMBL/GenBank/DDBJ databases">
        <title>Genomic Encyclopedia of Type Strains, Phase IV (KMG-IV): sequencing the most valuable type-strain genomes for metagenomic binning, comparative biology and taxonomic classification.</title>
        <authorList>
            <person name="Goeker M."/>
        </authorList>
    </citation>
    <scope>NUCLEOTIDE SEQUENCE [LARGE SCALE GENOMIC DNA]</scope>
    <source>
        <strain evidence="1 3">DSM 19728</strain>
    </source>
</reference>
<keyword evidence="3" id="KW-1185">Reference proteome</keyword>
<evidence type="ECO:0000313" key="1">
    <source>
        <dbReference type="EMBL" id="RDI53795.1"/>
    </source>
</evidence>
<protein>
    <submittedName>
        <fullName evidence="2">Uncharacterized protein</fullName>
    </submittedName>
</protein>
<dbReference type="EMBL" id="VLKX01000008">
    <property type="protein sequence ID" value="TWI47021.1"/>
    <property type="molecule type" value="Genomic_DNA"/>
</dbReference>
<comment type="caution">
    <text evidence="2">The sequence shown here is derived from an EMBL/GenBank/DDBJ whole genome shotgun (WGS) entry which is preliminary data.</text>
</comment>
<dbReference type="Proteomes" id="UP000254518">
    <property type="component" value="Unassembled WGS sequence"/>
</dbReference>
<accession>A0A562PRD7</accession>
<dbReference type="Proteomes" id="UP000321392">
    <property type="component" value="Unassembled WGS sequence"/>
</dbReference>
<organism evidence="2 4">
    <name type="scientific">Flavobacterium glaciei</name>
    <dbReference type="NCBI Taxonomy" id="386300"/>
    <lineage>
        <taxon>Bacteria</taxon>
        <taxon>Pseudomonadati</taxon>
        <taxon>Bacteroidota</taxon>
        <taxon>Flavobacteriia</taxon>
        <taxon>Flavobacteriales</taxon>
        <taxon>Flavobacteriaceae</taxon>
        <taxon>Flavobacterium</taxon>
    </lineage>
</organism>
<sequence length="211" mass="23458">MLLILWLLMAILWVYLPKYSTTDFGLPKGFLANTTQGFFHKSCRICSYWIGDFTLSLAQNFALKTFDNALTGNKNLPSVLAFLHCPFLLTPPPGTMQCRCGCKLNCCPQVYKTAIIPICIDVLVAIPGVSAHAPDLTFDVEHFKYNITTDSHTNPANETLTTNGNWYAKNNGKSITQMKHYKTSACLTCELYKNAPKIQKADLLNAPSTPI</sequence>
<dbReference type="AlphaFoldDB" id="A0A562PRD7"/>
<evidence type="ECO:0000313" key="2">
    <source>
        <dbReference type="EMBL" id="TWI47021.1"/>
    </source>
</evidence>
<dbReference type="EMBL" id="QQBA01000008">
    <property type="protein sequence ID" value="RDI53795.1"/>
    <property type="molecule type" value="Genomic_DNA"/>
</dbReference>
<reference evidence="2 4" key="1">
    <citation type="journal article" date="2015" name="Stand. Genomic Sci.">
        <title>Genomic Encyclopedia of Bacterial and Archaeal Type Strains, Phase III: the genomes of soil and plant-associated and newly described type strains.</title>
        <authorList>
            <person name="Whitman W.B."/>
            <person name="Woyke T."/>
            <person name="Klenk H.P."/>
            <person name="Zhou Y."/>
            <person name="Lilburn T.G."/>
            <person name="Beck B.J."/>
            <person name="De Vos P."/>
            <person name="Vandamme P."/>
            <person name="Eisen J.A."/>
            <person name="Garrity G."/>
            <person name="Hugenholtz P."/>
            <person name="Kyrpides N.C."/>
        </authorList>
    </citation>
    <scope>NUCLEOTIDE SEQUENCE [LARGE SCALE GENOMIC DNA]</scope>
    <source>
        <strain evidence="2 4">CGMCC 1.5380</strain>
    </source>
</reference>
<evidence type="ECO:0000313" key="4">
    <source>
        <dbReference type="Proteomes" id="UP000321392"/>
    </source>
</evidence>
<proteinExistence type="predicted"/>
<name>A0A562PRD7_9FLAO</name>
<reference evidence="2" key="3">
    <citation type="submission" date="2019-07" db="EMBL/GenBank/DDBJ databases">
        <authorList>
            <person name="Whitman W."/>
            <person name="Huntemann M."/>
            <person name="Clum A."/>
            <person name="Pillay M."/>
            <person name="Palaniappan K."/>
            <person name="Varghese N."/>
            <person name="Mikhailova N."/>
            <person name="Stamatis D."/>
            <person name="Reddy T."/>
            <person name="Daum C."/>
            <person name="Shapiro N."/>
            <person name="Ivanova N."/>
            <person name="Kyrpides N."/>
            <person name="Woyke T."/>
        </authorList>
    </citation>
    <scope>NUCLEOTIDE SEQUENCE</scope>
    <source>
        <strain evidence="2">CGMCC 1.5380</strain>
    </source>
</reference>
<gene>
    <name evidence="1" type="ORF">DFR66_108148</name>
    <name evidence="2" type="ORF">IQ02_01858</name>
</gene>
<evidence type="ECO:0000313" key="3">
    <source>
        <dbReference type="Proteomes" id="UP000254518"/>
    </source>
</evidence>